<name>A0AA97PKV9_PYRO3</name>
<protein>
    <submittedName>
        <fullName evidence="1">Uncharacterized protein</fullName>
    </submittedName>
</protein>
<proteinExistence type="predicted"/>
<dbReference type="Proteomes" id="UP000011086">
    <property type="component" value="Unassembled WGS sequence"/>
</dbReference>
<accession>A0AA97PKV9</accession>
<organism evidence="1">
    <name type="scientific">Pyricularia oryzae (strain Y34)</name>
    <name type="common">Rice blast fungus</name>
    <name type="synonym">Magnaporthe oryzae</name>
    <dbReference type="NCBI Taxonomy" id="1143189"/>
    <lineage>
        <taxon>Eukaryota</taxon>
        <taxon>Fungi</taxon>
        <taxon>Dikarya</taxon>
        <taxon>Ascomycota</taxon>
        <taxon>Pezizomycotina</taxon>
        <taxon>Sordariomycetes</taxon>
        <taxon>Sordariomycetidae</taxon>
        <taxon>Magnaporthales</taxon>
        <taxon>Pyriculariaceae</taxon>
        <taxon>Pyricularia</taxon>
    </lineage>
</organism>
<reference evidence="1" key="1">
    <citation type="journal article" date="2012" name="PLoS Genet.">
        <title>Comparative analysis of the genomes of two field isolates of the rice blast fungus Magnaporthe oryzae.</title>
        <authorList>
            <person name="Xue M."/>
            <person name="Yang J."/>
            <person name="Li Z."/>
            <person name="Hu S."/>
            <person name="Yao N."/>
            <person name="Dean R.A."/>
            <person name="Zhao W."/>
            <person name="Shen M."/>
            <person name="Zhang H."/>
            <person name="Li C."/>
            <person name="Liu L."/>
            <person name="Cao L."/>
            <person name="Xu X."/>
            <person name="Xing Y."/>
            <person name="Hsiang T."/>
            <person name="Zhang Z."/>
            <person name="Xu J.R."/>
            <person name="Peng Y.L."/>
        </authorList>
    </citation>
    <scope>NUCLEOTIDE SEQUENCE</scope>
    <source>
        <strain evidence="1">Y34</strain>
    </source>
</reference>
<evidence type="ECO:0000313" key="1">
    <source>
        <dbReference type="EMBL" id="ELQ38347.1"/>
    </source>
</evidence>
<dbReference type="EMBL" id="JH793328">
    <property type="protein sequence ID" value="ELQ38347.1"/>
    <property type="molecule type" value="Genomic_DNA"/>
</dbReference>
<gene>
    <name evidence="1" type="ORF">OOU_Y34scaffold00542g39</name>
</gene>
<sequence length="78" mass="9194">MLHPWSRYHIDQVSKAQCRLLRKFQRQGSRQENTVPCFNGATNSAPCLEKKNKNKKKRPVCDKRYSLNITKCSPARFR</sequence>
<dbReference type="AlphaFoldDB" id="A0AA97PKV9"/>